<keyword evidence="4" id="KW-1185">Reference proteome</keyword>
<dbReference type="AlphaFoldDB" id="A0A2T8FEE3"/>
<dbReference type="EMBL" id="QDGZ01000001">
    <property type="protein sequence ID" value="PVG84092.1"/>
    <property type="molecule type" value="Genomic_DNA"/>
</dbReference>
<evidence type="ECO:0000313" key="3">
    <source>
        <dbReference type="EMBL" id="PVG84092.1"/>
    </source>
</evidence>
<reference evidence="3 4" key="1">
    <citation type="submission" date="2018-04" db="EMBL/GenBank/DDBJ databases">
        <title>Genome of Nocardioides gansuensis WSJ-1.</title>
        <authorList>
            <person name="Wu S."/>
            <person name="Wang G."/>
        </authorList>
    </citation>
    <scope>NUCLEOTIDE SEQUENCE [LARGE SCALE GENOMIC DNA]</scope>
    <source>
        <strain evidence="3 4">WSJ-1</strain>
    </source>
</reference>
<dbReference type="OrthoDB" id="3214641at2"/>
<feature type="coiled-coil region" evidence="2">
    <location>
        <begin position="94"/>
        <end position="121"/>
    </location>
</feature>
<keyword evidence="2" id="KW-0175">Coiled coil</keyword>
<gene>
    <name evidence="3" type="ORF">DDE18_00115</name>
</gene>
<organism evidence="3 4">
    <name type="scientific">Nocardioides gansuensis</name>
    <dbReference type="NCBI Taxonomy" id="2138300"/>
    <lineage>
        <taxon>Bacteria</taxon>
        <taxon>Bacillati</taxon>
        <taxon>Actinomycetota</taxon>
        <taxon>Actinomycetes</taxon>
        <taxon>Propionibacteriales</taxon>
        <taxon>Nocardioidaceae</taxon>
        <taxon>Nocardioides</taxon>
    </lineage>
</organism>
<dbReference type="Proteomes" id="UP000246018">
    <property type="component" value="Unassembled WGS sequence"/>
</dbReference>
<proteinExistence type="inferred from homology"/>
<name>A0A2T8FEE3_9ACTN</name>
<dbReference type="InterPro" id="IPR010273">
    <property type="entry name" value="DUF881"/>
</dbReference>
<evidence type="ECO:0000313" key="4">
    <source>
        <dbReference type="Proteomes" id="UP000246018"/>
    </source>
</evidence>
<dbReference type="PANTHER" id="PTHR37313:SF4">
    <property type="entry name" value="CONSERVED MEMBRANE PROTEIN-RELATED"/>
    <property type="match status" value="1"/>
</dbReference>
<evidence type="ECO:0008006" key="5">
    <source>
        <dbReference type="Google" id="ProtNLM"/>
    </source>
</evidence>
<comment type="similarity">
    <text evidence="1">Belongs to the UPF0749 family.</text>
</comment>
<comment type="caution">
    <text evidence="3">The sequence shown here is derived from an EMBL/GenBank/DDBJ whole genome shotgun (WGS) entry which is preliminary data.</text>
</comment>
<sequence length="308" mass="32676">MDQVLGPGPAPTELDTDELDLDTGVLPLRGSSAAASSRHRGASVVVVARGRALAWRIGTPVVVLASGALFAVSAEHSEGTDLRGGRYGDLASVVREEREETEELTWQVAQLDAEVEQLSAELGGRDVNRYQEEIEVLEDRAGMVPKTGPAVQVTLTDATAEEAAAAKALADTDPDDDLEYDPNLYVVHQQDIQAVVNAMWRAGATAVTLQGQRLISTTGIKCDGTSVSLHGVPYSPPYVIVGIGDQGELLSSIEGDRYLDIYREDAADPTGGVGWDVQVLAEATAPAYDGLLDLRYAAPLEEPGRQQG</sequence>
<dbReference type="Pfam" id="PF05949">
    <property type="entry name" value="DUF881"/>
    <property type="match status" value="1"/>
</dbReference>
<evidence type="ECO:0000256" key="2">
    <source>
        <dbReference type="SAM" id="Coils"/>
    </source>
</evidence>
<dbReference type="PANTHER" id="PTHR37313">
    <property type="entry name" value="UPF0749 PROTEIN RV1825"/>
    <property type="match status" value="1"/>
</dbReference>
<dbReference type="GO" id="GO:0005886">
    <property type="term" value="C:plasma membrane"/>
    <property type="evidence" value="ECO:0007669"/>
    <property type="project" value="TreeGrafter"/>
</dbReference>
<accession>A0A2T8FEE3</accession>
<dbReference type="Gene3D" id="3.30.70.1880">
    <property type="entry name" value="Protein of unknown function DUF881"/>
    <property type="match status" value="1"/>
</dbReference>
<evidence type="ECO:0000256" key="1">
    <source>
        <dbReference type="ARBA" id="ARBA00009108"/>
    </source>
</evidence>
<protein>
    <recommendedName>
        <fullName evidence="5">DUF881 domain-containing protein</fullName>
    </recommendedName>
</protein>